<dbReference type="InterPro" id="IPR002539">
    <property type="entry name" value="MaoC-like_dom"/>
</dbReference>
<dbReference type="InterPro" id="IPR039375">
    <property type="entry name" value="NodN-like"/>
</dbReference>
<dbReference type="Pfam" id="PF01575">
    <property type="entry name" value="MaoC_dehydratas"/>
    <property type="match status" value="1"/>
</dbReference>
<dbReference type="Gene3D" id="3.10.129.10">
    <property type="entry name" value="Hotdog Thioesterase"/>
    <property type="match status" value="1"/>
</dbReference>
<keyword evidence="4" id="KW-1185">Reference proteome</keyword>
<accession>A0A7Y9DXF8</accession>
<reference evidence="3 4" key="1">
    <citation type="submission" date="2020-07" db="EMBL/GenBank/DDBJ databases">
        <title>Sequencing the genomes of 1000 actinobacteria strains.</title>
        <authorList>
            <person name="Klenk H.-P."/>
        </authorList>
    </citation>
    <scope>NUCLEOTIDE SEQUENCE [LARGE SCALE GENOMIC DNA]</scope>
    <source>
        <strain evidence="3 4">DSM 45772</strain>
    </source>
</reference>
<dbReference type="PANTHER" id="PTHR42993">
    <property type="entry name" value="MAOC-LIKE DEHYDRATASE DOMAIN-CONTAINING PROTEIN"/>
    <property type="match status" value="1"/>
</dbReference>
<feature type="domain" description="MaoC-like" evidence="2">
    <location>
        <begin position="13"/>
        <end position="121"/>
    </location>
</feature>
<dbReference type="CDD" id="cd03450">
    <property type="entry name" value="NodN"/>
    <property type="match status" value="1"/>
</dbReference>
<dbReference type="InterPro" id="IPR029069">
    <property type="entry name" value="HotDog_dom_sf"/>
</dbReference>
<gene>
    <name evidence="3" type="ORF">BJ983_003301</name>
</gene>
<proteinExistence type="inferred from homology"/>
<evidence type="ECO:0000259" key="2">
    <source>
        <dbReference type="Pfam" id="PF01575"/>
    </source>
</evidence>
<dbReference type="EMBL" id="JACCBN010000001">
    <property type="protein sequence ID" value="NYD37199.1"/>
    <property type="molecule type" value="Genomic_DNA"/>
</dbReference>
<dbReference type="PANTHER" id="PTHR42993:SF1">
    <property type="entry name" value="MAOC-LIKE DEHYDRATASE DOMAIN-CONTAINING PROTEIN"/>
    <property type="match status" value="1"/>
</dbReference>
<dbReference type="Proteomes" id="UP000535890">
    <property type="component" value="Unassembled WGS sequence"/>
</dbReference>
<evidence type="ECO:0000256" key="1">
    <source>
        <dbReference type="ARBA" id="ARBA00005254"/>
    </source>
</evidence>
<protein>
    <submittedName>
        <fullName evidence="3">Acyl dehydratase</fullName>
    </submittedName>
</protein>
<comment type="caution">
    <text evidence="3">The sequence shown here is derived from an EMBL/GenBank/DDBJ whole genome shotgun (WGS) entry which is preliminary data.</text>
</comment>
<dbReference type="RefSeq" id="WP_179794777.1">
    <property type="nucleotide sequence ID" value="NZ_BAABHP010000014.1"/>
</dbReference>
<dbReference type="SUPFAM" id="SSF54637">
    <property type="entry name" value="Thioesterase/thiol ester dehydrase-isomerase"/>
    <property type="match status" value="1"/>
</dbReference>
<name>A0A7Y9DXF8_9PSEU</name>
<dbReference type="AlphaFoldDB" id="A0A7Y9DXF8"/>
<sequence length="151" mass="16218">MEILSGVDGVRAAVGRELGPGDWFTVDQSRVDGFADDTEDHQWIHVDPERAASSPFGGTIAHGFLTLSLLPHLANSARRLDGVTMGVNYGLNKVRFPAPVKVGSRVRATVTITDAEDLPGDGVQVVSKVTVEIEGSEKPACIAEWVTRAYF</sequence>
<evidence type="ECO:0000313" key="4">
    <source>
        <dbReference type="Proteomes" id="UP000535890"/>
    </source>
</evidence>
<evidence type="ECO:0000313" key="3">
    <source>
        <dbReference type="EMBL" id="NYD37199.1"/>
    </source>
</evidence>
<comment type="similarity">
    <text evidence="1">Belongs to the enoyl-CoA hydratase/isomerase family.</text>
</comment>
<organism evidence="3 4">
    <name type="scientific">Actinomycetospora corticicola</name>
    <dbReference type="NCBI Taxonomy" id="663602"/>
    <lineage>
        <taxon>Bacteria</taxon>
        <taxon>Bacillati</taxon>
        <taxon>Actinomycetota</taxon>
        <taxon>Actinomycetes</taxon>
        <taxon>Pseudonocardiales</taxon>
        <taxon>Pseudonocardiaceae</taxon>
        <taxon>Actinomycetospora</taxon>
    </lineage>
</organism>